<name>A0A660SPH2_UNCT6</name>
<reference evidence="1 2" key="1">
    <citation type="submission" date="2018-06" db="EMBL/GenBank/DDBJ databases">
        <title>Extensive metabolic versatility and redundancy in microbially diverse, dynamic hydrothermal sediments.</title>
        <authorList>
            <person name="Dombrowski N."/>
            <person name="Teske A."/>
            <person name="Baker B.J."/>
        </authorList>
    </citation>
    <scope>NUCLEOTIDE SEQUENCE [LARGE SCALE GENOMIC DNA]</scope>
    <source>
        <strain evidence="1">B10_G13</strain>
    </source>
</reference>
<evidence type="ECO:0000313" key="2">
    <source>
        <dbReference type="Proteomes" id="UP000271125"/>
    </source>
</evidence>
<sequence>MSNLVAIPILGENYSSIYNKRFLNTIKFKNVISYISFSEKIDGYNFEKNSIVNIDNKNEKVTIKTVRDGDTIEYNGNKRMSYIIYHNKRIKIDMNVSHWSVSMMTPKKGRIIGIERLYNLDCYHIYSESIDVWVDTDKYLPIMVIYKGEIEVKIIIKRYVKLIKDIHFPTYLVIYIDNKYYSTNVIENISYKGG</sequence>
<organism evidence="1 2">
    <name type="scientific">candidate division TA06 bacterium</name>
    <dbReference type="NCBI Taxonomy" id="2250710"/>
    <lineage>
        <taxon>Bacteria</taxon>
        <taxon>Bacteria division TA06</taxon>
    </lineage>
</organism>
<dbReference type="Proteomes" id="UP000271125">
    <property type="component" value="Unassembled WGS sequence"/>
</dbReference>
<gene>
    <name evidence="1" type="ORF">DRP43_01875</name>
</gene>
<proteinExistence type="predicted"/>
<protein>
    <submittedName>
        <fullName evidence="1">Uncharacterized protein</fullName>
    </submittedName>
</protein>
<accession>A0A660SPH2</accession>
<evidence type="ECO:0000313" key="1">
    <source>
        <dbReference type="EMBL" id="RKX71961.1"/>
    </source>
</evidence>
<dbReference type="EMBL" id="QNBD01000062">
    <property type="protein sequence ID" value="RKX71961.1"/>
    <property type="molecule type" value="Genomic_DNA"/>
</dbReference>
<dbReference type="AlphaFoldDB" id="A0A660SPH2"/>
<comment type="caution">
    <text evidence="1">The sequence shown here is derived from an EMBL/GenBank/DDBJ whole genome shotgun (WGS) entry which is preliminary data.</text>
</comment>